<dbReference type="SUPFAM" id="SSF54575">
    <property type="entry name" value="Ribosomal protein L31e"/>
    <property type="match status" value="1"/>
</dbReference>
<dbReference type="SMART" id="SM01380">
    <property type="entry name" value="Ribosomal_L31e"/>
    <property type="match status" value="1"/>
</dbReference>
<dbReference type="CDD" id="cd00463">
    <property type="entry name" value="Ribosomal_L31e"/>
    <property type="match status" value="1"/>
</dbReference>
<sequence length="117" mass="13507">MVRAGKQTLQKEDVTREYTIHLHKYIHGIGFKKRAPRAIAAIREFARRTMGTDDVRIDSKVNKEVWKNGIRSVPYRVRVRLSRRRADAEGPKPALYTFVTLVPVTSFRGLQTVNVDE</sequence>
<dbReference type="InterPro" id="IPR000054">
    <property type="entry name" value="Ribosomal_eL31"/>
</dbReference>
<dbReference type="GO" id="GO:0022625">
    <property type="term" value="C:cytosolic large ribosomal subunit"/>
    <property type="evidence" value="ECO:0007669"/>
    <property type="project" value="TreeGrafter"/>
</dbReference>
<dbReference type="PANTHER" id="PTHR10956:SF0">
    <property type="entry name" value="60S RIBOSOMAL PROTEIN L31"/>
    <property type="match status" value="1"/>
</dbReference>
<evidence type="ECO:0000313" key="5">
    <source>
        <dbReference type="Proteomes" id="UP000530660"/>
    </source>
</evidence>
<dbReference type="PANTHER" id="PTHR10956">
    <property type="entry name" value="60S RIBOSOMAL PROTEIN L31"/>
    <property type="match status" value="1"/>
</dbReference>
<dbReference type="GO" id="GO:0002181">
    <property type="term" value="P:cytoplasmic translation"/>
    <property type="evidence" value="ECO:0007669"/>
    <property type="project" value="TreeGrafter"/>
</dbReference>
<comment type="caution">
    <text evidence="4">The sequence shown here is derived from an EMBL/GenBank/DDBJ whole genome shotgun (WGS) entry which is preliminary data.</text>
</comment>
<accession>A0A7J7IL48</accession>
<reference evidence="4 5" key="1">
    <citation type="journal article" date="2020" name="J. Phycol.">
        <title>Comparative genome analysis reveals Cyanidiococcus gen. nov., a new extremophilic red algal genus sister to Cyanidioschyzon (Cyanidioschyzonaceae, Rhodophyta).</title>
        <authorList>
            <person name="Liu S.-L."/>
            <person name="Chiang Y.-R."/>
            <person name="Yoon H.S."/>
            <person name="Fu H.-Y."/>
        </authorList>
    </citation>
    <scope>NUCLEOTIDE SEQUENCE [LARGE SCALE GENOMIC DNA]</scope>
    <source>
        <strain evidence="4 5">THAL066</strain>
    </source>
</reference>
<dbReference type="InterPro" id="IPR023621">
    <property type="entry name" value="Ribosomal_eL31_dom_sf"/>
</dbReference>
<comment type="similarity">
    <text evidence="1">Belongs to the eukaryotic ribosomal protein eL31 family.</text>
</comment>
<dbReference type="OrthoDB" id="9739313at2759"/>
<proteinExistence type="inferred from homology"/>
<keyword evidence="3" id="KW-0687">Ribonucleoprotein</keyword>
<evidence type="ECO:0000313" key="4">
    <source>
        <dbReference type="EMBL" id="KAF6003856.1"/>
    </source>
</evidence>
<protein>
    <submittedName>
        <fullName evidence="4">60S ribosomal protein L31</fullName>
    </submittedName>
</protein>
<dbReference type="Proteomes" id="UP000530660">
    <property type="component" value="Unassembled WGS sequence"/>
</dbReference>
<organism evidence="4 5">
    <name type="scientific">Cyanidiococcus yangmingshanensis</name>
    <dbReference type="NCBI Taxonomy" id="2690220"/>
    <lineage>
        <taxon>Eukaryota</taxon>
        <taxon>Rhodophyta</taxon>
        <taxon>Bangiophyceae</taxon>
        <taxon>Cyanidiales</taxon>
        <taxon>Cyanidiaceae</taxon>
        <taxon>Cyanidiococcus</taxon>
    </lineage>
</organism>
<dbReference type="FunFam" id="3.10.440.10:FF:000001">
    <property type="entry name" value="60S ribosomal protein L31"/>
    <property type="match status" value="1"/>
</dbReference>
<keyword evidence="2 4" id="KW-0689">Ribosomal protein</keyword>
<evidence type="ECO:0000256" key="2">
    <source>
        <dbReference type="ARBA" id="ARBA00022980"/>
    </source>
</evidence>
<dbReference type="Pfam" id="PF01198">
    <property type="entry name" value="Ribosomal_L31e"/>
    <property type="match status" value="1"/>
</dbReference>
<keyword evidence="5" id="KW-1185">Reference proteome</keyword>
<dbReference type="AlphaFoldDB" id="A0A7J7IL48"/>
<evidence type="ECO:0000256" key="3">
    <source>
        <dbReference type="ARBA" id="ARBA00023274"/>
    </source>
</evidence>
<dbReference type="GO" id="GO:0003735">
    <property type="term" value="F:structural constituent of ribosome"/>
    <property type="evidence" value="ECO:0007669"/>
    <property type="project" value="InterPro"/>
</dbReference>
<evidence type="ECO:0000256" key="1">
    <source>
        <dbReference type="ARBA" id="ARBA00010808"/>
    </source>
</evidence>
<dbReference type="EMBL" id="VWRR01000005">
    <property type="protein sequence ID" value="KAF6003856.1"/>
    <property type="molecule type" value="Genomic_DNA"/>
</dbReference>
<name>A0A7J7IL48_9RHOD</name>
<gene>
    <name evidence="4" type="primary">RPL31</name>
    <name evidence="4" type="ORF">F1559_002732</name>
</gene>
<dbReference type="Gene3D" id="3.10.440.10">
    <property type="match status" value="1"/>
</dbReference>